<accession>X7EL99</accession>
<dbReference type="AlphaFoldDB" id="X7EL99"/>
<gene>
    <name evidence="2" type="ORF">OCH239_00735</name>
</gene>
<organism evidence="2 3">
    <name type="scientific">Roseivivax halodurans JCM 10272</name>
    <dbReference type="NCBI Taxonomy" id="1449350"/>
    <lineage>
        <taxon>Bacteria</taxon>
        <taxon>Pseudomonadati</taxon>
        <taxon>Pseudomonadota</taxon>
        <taxon>Alphaproteobacteria</taxon>
        <taxon>Rhodobacterales</taxon>
        <taxon>Roseobacteraceae</taxon>
        <taxon>Roseivivax</taxon>
    </lineage>
</organism>
<dbReference type="Proteomes" id="UP000022447">
    <property type="component" value="Unassembled WGS sequence"/>
</dbReference>
<keyword evidence="3" id="KW-1185">Reference proteome</keyword>
<proteinExistence type="predicted"/>
<evidence type="ECO:0000259" key="1">
    <source>
        <dbReference type="PROSITE" id="PS51186"/>
    </source>
</evidence>
<dbReference type="SUPFAM" id="SSF55729">
    <property type="entry name" value="Acyl-CoA N-acyltransferases (Nat)"/>
    <property type="match status" value="1"/>
</dbReference>
<dbReference type="Pfam" id="PF00583">
    <property type="entry name" value="Acetyltransf_1"/>
    <property type="match status" value="1"/>
</dbReference>
<evidence type="ECO:0000313" key="3">
    <source>
        <dbReference type="Proteomes" id="UP000022447"/>
    </source>
</evidence>
<protein>
    <recommendedName>
        <fullName evidence="1">N-acetyltransferase domain-containing protein</fullName>
    </recommendedName>
</protein>
<dbReference type="RefSeq" id="WP_037257167.1">
    <property type="nucleotide sequence ID" value="NZ_JALZ01000001.1"/>
</dbReference>
<dbReference type="InterPro" id="IPR000182">
    <property type="entry name" value="GNAT_dom"/>
</dbReference>
<reference evidence="2 3" key="1">
    <citation type="submission" date="2014-01" db="EMBL/GenBank/DDBJ databases">
        <title>Roseivivax halodurans JCM 10272 Genome Sequencing.</title>
        <authorList>
            <person name="Lai Q."/>
            <person name="Li G."/>
            <person name="Shao Z."/>
        </authorList>
    </citation>
    <scope>NUCLEOTIDE SEQUENCE [LARGE SCALE GENOMIC DNA]</scope>
    <source>
        <strain evidence="2 3">JCM 10272</strain>
    </source>
</reference>
<dbReference type="STRING" id="1449350.OCH239_00735"/>
<evidence type="ECO:0000313" key="2">
    <source>
        <dbReference type="EMBL" id="ETX16712.1"/>
    </source>
</evidence>
<dbReference type="EMBL" id="JALZ01000001">
    <property type="protein sequence ID" value="ETX16712.1"/>
    <property type="molecule type" value="Genomic_DNA"/>
</dbReference>
<dbReference type="Gene3D" id="3.40.630.30">
    <property type="match status" value="1"/>
</dbReference>
<dbReference type="InterPro" id="IPR016181">
    <property type="entry name" value="Acyl_CoA_acyltransferase"/>
</dbReference>
<name>X7EL99_9RHOB</name>
<dbReference type="GO" id="GO:0016747">
    <property type="term" value="F:acyltransferase activity, transferring groups other than amino-acyl groups"/>
    <property type="evidence" value="ECO:0007669"/>
    <property type="project" value="InterPro"/>
</dbReference>
<dbReference type="OrthoDB" id="7843527at2"/>
<feature type="domain" description="N-acetyltransferase" evidence="1">
    <location>
        <begin position="22"/>
        <end position="153"/>
    </location>
</feature>
<sequence>MDATITTHPAGTSRTLATLRGILARHYRTLGDVSRRLRFLQSADDAQTDKIAGNASPDEVLTLEIDEDVHGVLEIFESGGGHAEIGLSIADDYQGLGYGRLLFERGLAAVRQRGLTTADLFFSSENTGVRRLVVEQNGTIERHGGDCEARILL</sequence>
<dbReference type="CDD" id="cd04301">
    <property type="entry name" value="NAT_SF"/>
    <property type="match status" value="1"/>
</dbReference>
<dbReference type="PROSITE" id="PS51186">
    <property type="entry name" value="GNAT"/>
    <property type="match status" value="1"/>
</dbReference>
<comment type="caution">
    <text evidence="2">The sequence shown here is derived from an EMBL/GenBank/DDBJ whole genome shotgun (WGS) entry which is preliminary data.</text>
</comment>